<dbReference type="Proteomes" id="UP000193642">
    <property type="component" value="Unassembled WGS sequence"/>
</dbReference>
<gene>
    <name evidence="3" type="ORF">BCR33DRAFT_767023</name>
</gene>
<dbReference type="GO" id="GO:0070181">
    <property type="term" value="F:small ribosomal subunit rRNA binding"/>
    <property type="evidence" value="ECO:0007669"/>
    <property type="project" value="TreeGrafter"/>
</dbReference>
<protein>
    <recommendedName>
        <fullName evidence="5">Ribosomal protein S6</fullName>
    </recommendedName>
</protein>
<dbReference type="CDD" id="cd15465">
    <property type="entry name" value="bS6_mito"/>
    <property type="match status" value="1"/>
</dbReference>
<evidence type="ECO:0008006" key="5">
    <source>
        <dbReference type="Google" id="ProtNLM"/>
    </source>
</evidence>
<reference evidence="3 4" key="1">
    <citation type="submission" date="2016-07" db="EMBL/GenBank/DDBJ databases">
        <title>Pervasive Adenine N6-methylation of Active Genes in Fungi.</title>
        <authorList>
            <consortium name="DOE Joint Genome Institute"/>
            <person name="Mondo S.J."/>
            <person name="Dannebaum R.O."/>
            <person name="Kuo R.C."/>
            <person name="Labutti K."/>
            <person name="Haridas S."/>
            <person name="Kuo A."/>
            <person name="Salamov A."/>
            <person name="Ahrendt S.R."/>
            <person name="Lipzen A."/>
            <person name="Sullivan W."/>
            <person name="Andreopoulos W.B."/>
            <person name="Clum A."/>
            <person name="Lindquist E."/>
            <person name="Daum C."/>
            <person name="Ramamoorthy G.K."/>
            <person name="Gryganskyi A."/>
            <person name="Culley D."/>
            <person name="Magnuson J.K."/>
            <person name="James T.Y."/>
            <person name="O'Malley M.A."/>
            <person name="Stajich J.E."/>
            <person name="Spatafora J.W."/>
            <person name="Visel A."/>
            <person name="Grigoriev I.V."/>
        </authorList>
    </citation>
    <scope>NUCLEOTIDE SEQUENCE [LARGE SCALE GENOMIC DNA]</scope>
    <source>
        <strain evidence="3 4">JEL800</strain>
    </source>
</reference>
<dbReference type="PANTHER" id="PTHR21011">
    <property type="entry name" value="MITOCHONDRIAL 28S RIBOSOMAL PROTEIN S6"/>
    <property type="match status" value="1"/>
</dbReference>
<dbReference type="InterPro" id="IPR035980">
    <property type="entry name" value="Ribosomal_bS6_sf"/>
</dbReference>
<keyword evidence="4" id="KW-1185">Reference proteome</keyword>
<dbReference type="InterPro" id="IPR014717">
    <property type="entry name" value="Transl_elong_EF1B/ribsomal_bS6"/>
</dbReference>
<dbReference type="EMBL" id="MCGO01000028">
    <property type="protein sequence ID" value="ORY42588.1"/>
    <property type="molecule type" value="Genomic_DNA"/>
</dbReference>
<dbReference type="GO" id="GO:0006412">
    <property type="term" value="P:translation"/>
    <property type="evidence" value="ECO:0007669"/>
    <property type="project" value="InterPro"/>
</dbReference>
<evidence type="ECO:0000313" key="4">
    <source>
        <dbReference type="Proteomes" id="UP000193642"/>
    </source>
</evidence>
<dbReference type="SUPFAM" id="SSF54995">
    <property type="entry name" value="Ribosomal protein S6"/>
    <property type="match status" value="1"/>
</dbReference>
<name>A0A1Y2C6C4_9FUNG</name>
<dbReference type="Gene3D" id="3.30.70.60">
    <property type="match status" value="1"/>
</dbReference>
<evidence type="ECO:0000256" key="1">
    <source>
        <dbReference type="ARBA" id="ARBA00009512"/>
    </source>
</evidence>
<dbReference type="Pfam" id="PF01250">
    <property type="entry name" value="Ribosomal_S6"/>
    <property type="match status" value="1"/>
</dbReference>
<comment type="caution">
    <text evidence="3">The sequence shown here is derived from an EMBL/GenBank/DDBJ whole genome shotgun (WGS) entry which is preliminary data.</text>
</comment>
<comment type="similarity">
    <text evidence="1">Belongs to the bacterial ribosomal protein bS6 family.</text>
</comment>
<dbReference type="GO" id="GO:0003735">
    <property type="term" value="F:structural constituent of ribosome"/>
    <property type="evidence" value="ECO:0007669"/>
    <property type="project" value="InterPro"/>
</dbReference>
<proteinExistence type="inferred from homology"/>
<dbReference type="PANTHER" id="PTHR21011:SF1">
    <property type="entry name" value="SMALL RIBOSOMAL SUBUNIT PROTEIN BS6M"/>
    <property type="match status" value="1"/>
</dbReference>
<evidence type="ECO:0000313" key="3">
    <source>
        <dbReference type="EMBL" id="ORY42588.1"/>
    </source>
</evidence>
<feature type="compositionally biased region" description="Polar residues" evidence="2">
    <location>
        <begin position="132"/>
        <end position="145"/>
    </location>
</feature>
<dbReference type="OrthoDB" id="10259681at2759"/>
<sequence length="151" mass="16940">MPLYDLVCIARRTKPRAVGAAVESVTSMFSKDDSKWKEEIVKPLMKTAALHVLDNGGVVRGFQRLQTQELPYRMRRHQEIFSHGITWAMQFDASPSTMAGLRKALSFDERVIRYTVVKLGDSLQDCTGAYNMPSTFTGPSPSSESQPEKNL</sequence>
<evidence type="ECO:0000256" key="2">
    <source>
        <dbReference type="SAM" id="MobiDB-lite"/>
    </source>
</evidence>
<organism evidence="3 4">
    <name type="scientific">Rhizoclosmatium globosum</name>
    <dbReference type="NCBI Taxonomy" id="329046"/>
    <lineage>
        <taxon>Eukaryota</taxon>
        <taxon>Fungi</taxon>
        <taxon>Fungi incertae sedis</taxon>
        <taxon>Chytridiomycota</taxon>
        <taxon>Chytridiomycota incertae sedis</taxon>
        <taxon>Chytridiomycetes</taxon>
        <taxon>Chytridiales</taxon>
        <taxon>Chytriomycetaceae</taxon>
        <taxon>Rhizoclosmatium</taxon>
    </lineage>
</organism>
<dbReference type="InterPro" id="IPR000529">
    <property type="entry name" value="Ribosomal_bS6"/>
</dbReference>
<feature type="region of interest" description="Disordered" evidence="2">
    <location>
        <begin position="132"/>
        <end position="151"/>
    </location>
</feature>
<accession>A0A1Y2C6C4</accession>
<dbReference type="AlphaFoldDB" id="A0A1Y2C6C4"/>
<dbReference type="GO" id="GO:0005763">
    <property type="term" value="C:mitochondrial small ribosomal subunit"/>
    <property type="evidence" value="ECO:0007669"/>
    <property type="project" value="TreeGrafter"/>
</dbReference>
<dbReference type="STRING" id="329046.A0A1Y2C6C4"/>